<dbReference type="OrthoDB" id="9130831at2"/>
<dbReference type="EMBL" id="LACC01000025">
    <property type="protein sequence ID" value="KJZ43447.1"/>
    <property type="molecule type" value="Genomic_DNA"/>
</dbReference>
<comment type="caution">
    <text evidence="1">The sequence shown here is derived from an EMBL/GenBank/DDBJ whole genome shotgun (WGS) entry which is preliminary data.</text>
</comment>
<accession>A0A0F4TJ67</accession>
<name>A0A0F4TJ67_PSEFL</name>
<gene>
    <name evidence="1" type="ORF">VC35_20980</name>
</gene>
<proteinExistence type="predicted"/>
<evidence type="ECO:0000313" key="1">
    <source>
        <dbReference type="EMBL" id="KJZ43447.1"/>
    </source>
</evidence>
<dbReference type="AlphaFoldDB" id="A0A0F4TJ67"/>
<reference evidence="1 2" key="1">
    <citation type="submission" date="2015-03" db="EMBL/GenBank/DDBJ databases">
        <title>Comparative genomics of Pseudomonas insights into diversity of traits involved in vanlence and defense.</title>
        <authorList>
            <person name="Qin Y."/>
        </authorList>
    </citation>
    <scope>NUCLEOTIDE SEQUENCE [LARGE SCALE GENOMIC DNA]</scope>
    <source>
        <strain evidence="1 2">C8</strain>
    </source>
</reference>
<dbReference type="Proteomes" id="UP000033588">
    <property type="component" value="Unassembled WGS sequence"/>
</dbReference>
<protein>
    <submittedName>
        <fullName evidence="1">Uncharacterized protein</fullName>
    </submittedName>
</protein>
<evidence type="ECO:0000313" key="2">
    <source>
        <dbReference type="Proteomes" id="UP000033588"/>
    </source>
</evidence>
<organism evidence="1 2">
    <name type="scientific">Pseudomonas fluorescens</name>
    <dbReference type="NCBI Taxonomy" id="294"/>
    <lineage>
        <taxon>Bacteria</taxon>
        <taxon>Pseudomonadati</taxon>
        <taxon>Pseudomonadota</taxon>
        <taxon>Gammaproteobacteria</taxon>
        <taxon>Pseudomonadales</taxon>
        <taxon>Pseudomonadaceae</taxon>
        <taxon>Pseudomonas</taxon>
    </lineage>
</organism>
<sequence length="160" mass="18332">MEVSFKSDADAFDFIERMIESIVLAFTALEAFVNEIIPEDYFYAHHNRSDVVLEASSKPTIERHIRIDTKLTAVLPEILKCSSPKGTRCWQGYRQLKTTRDRIVHMKTLDRRSSGPEVESVWKAIILSPAPHLAAKAVIDHFAVHMQDKPAWLINFPNTR</sequence>
<dbReference type="PATRIC" id="fig|294.132.peg.3381"/>